<dbReference type="PANTHER" id="PTHR13903">
    <property type="entry name" value="PIRIN-RELATED"/>
    <property type="match status" value="1"/>
</dbReference>
<dbReference type="CTD" id="8544"/>
<comment type="subcellular location">
    <subcellularLocation>
        <location evidence="1">Nucleus</location>
    </subcellularLocation>
</comment>
<sequence>MAGRLVVKSVASVEQHEGVGARVRRGIGRHGLRNLDPFLMMDEFRTTPGSAAGFPDHPHRGFETVTYLLSGAFTHEDFCGRKGTLHAGDLQWMTAGRGVVHSEMPVNDAGPAHGLQLWVNLRASDKMVEPAYQELRAADIPKATRDGVTVIVVSGEALGQKSKVYTRTPTMYLDFRLAQGATHSQPVPQGWTGMVYTLAGSVTLGPVGAEQRVEAHHTVVLGDGDHVIMQNQDREEAHFVLVAGEPLKEPIVQHGPFVMNTQEEIEEAISDFRNGTNGFERAKGWKSQNGNRQ</sequence>
<proteinExistence type="inferred from homology"/>
<dbReference type="GO" id="GO:0008127">
    <property type="term" value="F:quercetin 2,3-dioxygenase activity"/>
    <property type="evidence" value="ECO:0007669"/>
    <property type="project" value="UniProtKB-EC"/>
</dbReference>
<name>A0AAJ7WWB8_PETMA</name>
<evidence type="ECO:0000313" key="17">
    <source>
        <dbReference type="RefSeq" id="XP_032812527.1"/>
    </source>
</evidence>
<dbReference type="RefSeq" id="XP_032812526.1">
    <property type="nucleotide sequence ID" value="XM_032956635.1"/>
</dbReference>
<dbReference type="Pfam" id="PF05726">
    <property type="entry name" value="Pirin_C"/>
    <property type="match status" value="1"/>
</dbReference>
<keyword evidence="11" id="KW-0408">Iron</keyword>
<dbReference type="GO" id="GO:0005634">
    <property type="term" value="C:nucleus"/>
    <property type="evidence" value="ECO:0007669"/>
    <property type="project" value="UniProtKB-SubCell"/>
</dbReference>
<keyword evidence="3" id="KW-0539">Nucleus</keyword>
<dbReference type="InterPro" id="IPR011051">
    <property type="entry name" value="RmlC_Cupin_sf"/>
</dbReference>
<dbReference type="CDD" id="cd02909">
    <property type="entry name" value="cupin_pirin_N"/>
    <property type="match status" value="1"/>
</dbReference>
<evidence type="ECO:0000256" key="7">
    <source>
        <dbReference type="ARBA" id="ARBA00064668"/>
    </source>
</evidence>
<dbReference type="GO" id="GO:0046872">
    <property type="term" value="F:metal ion binding"/>
    <property type="evidence" value="ECO:0007669"/>
    <property type="project" value="UniProtKB-KW"/>
</dbReference>
<dbReference type="GO" id="GO:0030224">
    <property type="term" value="P:monocyte differentiation"/>
    <property type="evidence" value="ECO:0007669"/>
    <property type="project" value="TreeGrafter"/>
</dbReference>
<dbReference type="CDD" id="cd02247">
    <property type="entry name" value="cupin_pirin_C"/>
    <property type="match status" value="1"/>
</dbReference>
<dbReference type="Gene3D" id="2.60.120.10">
    <property type="entry name" value="Jelly Rolls"/>
    <property type="match status" value="2"/>
</dbReference>
<comment type="pathway">
    <text evidence="6">Flavonoid metabolism; quercetin degradation.</text>
</comment>
<dbReference type="InterPro" id="IPR012093">
    <property type="entry name" value="Pirin"/>
</dbReference>
<evidence type="ECO:0000313" key="16">
    <source>
        <dbReference type="RefSeq" id="XP_032812526.1"/>
    </source>
</evidence>
<evidence type="ECO:0000256" key="9">
    <source>
        <dbReference type="ARBA" id="ARBA00069068"/>
    </source>
</evidence>
<evidence type="ECO:0000256" key="2">
    <source>
        <dbReference type="ARBA" id="ARBA00008416"/>
    </source>
</evidence>
<dbReference type="RefSeq" id="XP_032812527.1">
    <property type="nucleotide sequence ID" value="XM_032956636.1"/>
</dbReference>
<feature type="binding site" evidence="11">
    <location>
        <position position="101"/>
    </location>
    <ligand>
        <name>Fe cation</name>
        <dbReference type="ChEBI" id="CHEBI:24875"/>
    </ligand>
</feature>
<dbReference type="SUPFAM" id="SSF51182">
    <property type="entry name" value="RmlC-like cupins"/>
    <property type="match status" value="1"/>
</dbReference>
<comment type="catalytic activity">
    <reaction evidence="4">
        <text>quercetin + O2 = 2-(3,4-dihydroxybenzoyloxy)-4,6-dihydroxybenzoate + CO</text>
        <dbReference type="Rhea" id="RHEA:15381"/>
        <dbReference type="ChEBI" id="CHEBI:15379"/>
        <dbReference type="ChEBI" id="CHEBI:17245"/>
        <dbReference type="ChEBI" id="CHEBI:57628"/>
        <dbReference type="ChEBI" id="CHEBI:57694"/>
        <dbReference type="EC" id="1.13.11.24"/>
    </reaction>
</comment>
<dbReference type="InterPro" id="IPR014710">
    <property type="entry name" value="RmlC-like_jellyroll"/>
</dbReference>
<dbReference type="InterPro" id="IPR008778">
    <property type="entry name" value="Pirin_C_dom"/>
</dbReference>
<dbReference type="Proteomes" id="UP001318040">
    <property type="component" value="Chromosome 18"/>
</dbReference>
<evidence type="ECO:0000256" key="3">
    <source>
        <dbReference type="ARBA" id="ARBA00023242"/>
    </source>
</evidence>
<accession>A0AAJ7WWB8</accession>
<dbReference type="GeneID" id="116943619"/>
<keyword evidence="11" id="KW-0479">Metal-binding</keyword>
<feature type="binding site" evidence="11">
    <location>
        <position position="103"/>
    </location>
    <ligand>
        <name>Fe cation</name>
        <dbReference type="ChEBI" id="CHEBI:24875"/>
    </ligand>
</feature>
<evidence type="ECO:0000256" key="8">
    <source>
        <dbReference type="ARBA" id="ARBA00066677"/>
    </source>
</evidence>
<comment type="cofactor">
    <cofactor evidence="11">
        <name>Fe cation</name>
        <dbReference type="ChEBI" id="CHEBI:24875"/>
    </cofactor>
    <text evidence="11">Binds 1 Fe cation per subunit.</text>
</comment>
<evidence type="ECO:0000256" key="10">
    <source>
        <dbReference type="ARBA" id="ARBA00077684"/>
    </source>
</evidence>
<dbReference type="EC" id="1.13.11.24" evidence="8"/>
<feature type="binding site" evidence="11">
    <location>
        <position position="59"/>
    </location>
    <ligand>
        <name>Fe cation</name>
        <dbReference type="ChEBI" id="CHEBI:24875"/>
    </ligand>
</feature>
<dbReference type="FunFam" id="2.60.120.10:FF:000055">
    <property type="entry name" value="pirin"/>
    <property type="match status" value="1"/>
</dbReference>
<dbReference type="InterPro" id="IPR003829">
    <property type="entry name" value="Pirin_N_dom"/>
</dbReference>
<evidence type="ECO:0000256" key="5">
    <source>
        <dbReference type="ARBA" id="ARBA00054987"/>
    </source>
</evidence>
<evidence type="ECO:0000259" key="13">
    <source>
        <dbReference type="Pfam" id="PF02678"/>
    </source>
</evidence>
<keyword evidence="15" id="KW-1185">Reference proteome</keyword>
<gene>
    <name evidence="16 17" type="primary">PIR</name>
</gene>
<evidence type="ECO:0000259" key="14">
    <source>
        <dbReference type="Pfam" id="PF05726"/>
    </source>
</evidence>
<evidence type="ECO:0000256" key="4">
    <source>
        <dbReference type="ARBA" id="ARBA00050845"/>
    </source>
</evidence>
<evidence type="ECO:0000256" key="6">
    <source>
        <dbReference type="ARBA" id="ARBA00060642"/>
    </source>
</evidence>
<feature type="binding site" evidence="11">
    <location>
        <position position="57"/>
    </location>
    <ligand>
        <name>Fe cation</name>
        <dbReference type="ChEBI" id="CHEBI:24875"/>
    </ligand>
</feature>
<comment type="similarity">
    <text evidence="2 12">Belongs to the pirin family.</text>
</comment>
<dbReference type="PANTHER" id="PTHR13903:SF8">
    <property type="entry name" value="PIRIN"/>
    <property type="match status" value="1"/>
</dbReference>
<evidence type="ECO:0000256" key="11">
    <source>
        <dbReference type="PIRSR" id="PIRSR006232-1"/>
    </source>
</evidence>
<reference evidence="16 17" key="1">
    <citation type="submission" date="2025-04" db="UniProtKB">
        <authorList>
            <consortium name="RefSeq"/>
        </authorList>
    </citation>
    <scope>IDENTIFICATION</scope>
    <source>
        <tissue evidence="16 17">Sperm</tissue>
    </source>
</reference>
<evidence type="ECO:0000313" key="15">
    <source>
        <dbReference type="Proteomes" id="UP001318040"/>
    </source>
</evidence>
<dbReference type="Pfam" id="PF02678">
    <property type="entry name" value="Pirin"/>
    <property type="match status" value="1"/>
</dbReference>
<organism evidence="15 16">
    <name type="scientific">Petromyzon marinus</name>
    <name type="common">Sea lamprey</name>
    <dbReference type="NCBI Taxonomy" id="7757"/>
    <lineage>
        <taxon>Eukaryota</taxon>
        <taxon>Metazoa</taxon>
        <taxon>Chordata</taxon>
        <taxon>Craniata</taxon>
        <taxon>Vertebrata</taxon>
        <taxon>Cyclostomata</taxon>
        <taxon>Hyperoartia</taxon>
        <taxon>Petromyzontiformes</taxon>
        <taxon>Petromyzontidae</taxon>
        <taxon>Petromyzon</taxon>
    </lineage>
</organism>
<comment type="subunit">
    <text evidence="7">May interact with NF1/CTF1. Interacts with BCL3. Identified in a complex comprised of PIR, BLC3, NFKB1 and target DNA.</text>
</comment>
<feature type="domain" description="Pirin N-terminal" evidence="13">
    <location>
        <begin position="21"/>
        <end position="119"/>
    </location>
</feature>
<comment type="function">
    <text evidence="5">Transcriptional coregulator of NF-kappa-B which facilitates binding of NF-kappa-B proteins to target kappa-B genes in a redox-state-dependent manner. May be required for efficient terminal myeloid maturation of hematopoietic cells. Has quercetin 2,3-dioxygenase activity (in vitro).</text>
</comment>
<dbReference type="AlphaFoldDB" id="A0AAJ7WWB8"/>
<evidence type="ECO:0000256" key="12">
    <source>
        <dbReference type="RuleBase" id="RU003457"/>
    </source>
</evidence>
<feature type="domain" description="Pirin C-terminal" evidence="14">
    <location>
        <begin position="172"/>
        <end position="278"/>
    </location>
</feature>
<dbReference type="PIRSF" id="PIRSF006232">
    <property type="entry name" value="Pirin"/>
    <property type="match status" value="1"/>
</dbReference>
<evidence type="ECO:0000256" key="1">
    <source>
        <dbReference type="ARBA" id="ARBA00004123"/>
    </source>
</evidence>
<protein>
    <recommendedName>
        <fullName evidence="9">Pirin</fullName>
        <ecNumber evidence="8">1.13.11.24</ecNumber>
    </recommendedName>
    <alternativeName>
        <fullName evidence="10">Probable quercetin 2,3-dioxygenase PIR</fullName>
    </alternativeName>
</protein>